<dbReference type="GO" id="GO:0006465">
    <property type="term" value="P:signal peptide processing"/>
    <property type="evidence" value="ECO:0007669"/>
    <property type="project" value="InterPro"/>
</dbReference>
<feature type="domain" description="Peptidase S26" evidence="2">
    <location>
        <begin position="18"/>
        <end position="126"/>
    </location>
</feature>
<dbReference type="AlphaFoldDB" id="A0A2K8P8H3"/>
<accession>A0A2K8P8H3</accession>
<feature type="compositionally biased region" description="Basic and acidic residues" evidence="1">
    <location>
        <begin position="121"/>
        <end position="140"/>
    </location>
</feature>
<dbReference type="InterPro" id="IPR019533">
    <property type="entry name" value="Peptidase_S26"/>
</dbReference>
<dbReference type="EMBL" id="CP024985">
    <property type="protein sequence ID" value="ATZ23039.1"/>
    <property type="molecule type" value="Genomic_DNA"/>
</dbReference>
<organism evidence="3 4">
    <name type="scientific">Streptomyces lavendulae subsp. lavendulae</name>
    <dbReference type="NCBI Taxonomy" id="58340"/>
    <lineage>
        <taxon>Bacteria</taxon>
        <taxon>Bacillati</taxon>
        <taxon>Actinomycetota</taxon>
        <taxon>Actinomycetes</taxon>
        <taxon>Kitasatosporales</taxon>
        <taxon>Streptomycetaceae</taxon>
        <taxon>Streptomyces</taxon>
    </lineage>
</organism>
<dbReference type="Proteomes" id="UP000231791">
    <property type="component" value="Chromosome"/>
</dbReference>
<dbReference type="GO" id="GO:0004252">
    <property type="term" value="F:serine-type endopeptidase activity"/>
    <property type="evidence" value="ECO:0007669"/>
    <property type="project" value="InterPro"/>
</dbReference>
<feature type="compositionally biased region" description="Basic and acidic residues" evidence="1">
    <location>
        <begin position="103"/>
        <end position="112"/>
    </location>
</feature>
<evidence type="ECO:0000313" key="3">
    <source>
        <dbReference type="EMBL" id="ATZ23039.1"/>
    </source>
</evidence>
<dbReference type="Gene3D" id="2.10.109.10">
    <property type="entry name" value="Umud Fragment, subunit A"/>
    <property type="match status" value="1"/>
</dbReference>
<evidence type="ECO:0000256" key="1">
    <source>
        <dbReference type="SAM" id="MobiDB-lite"/>
    </source>
</evidence>
<name>A0A2K8P8H3_STRLA</name>
<gene>
    <name evidence="3" type="ORF">SLAV_05670</name>
</gene>
<feature type="region of interest" description="Disordered" evidence="1">
    <location>
        <begin position="102"/>
        <end position="160"/>
    </location>
</feature>
<sequence>MAVARLGASRALASLLRFAARAGDRGDVALLSTGRAARSARLGGRVLAVNGDRLPYRAGNRTLILNGNPLTEPYLPPKRPPSAAAFDILVPEGQVVALGGNRVEPHERDFPEGRPGTFDAADIRGRADPKPNGRTGESHSPHWPQPACAEAQPPPPQLRS</sequence>
<evidence type="ECO:0000259" key="2">
    <source>
        <dbReference type="Pfam" id="PF10502"/>
    </source>
</evidence>
<dbReference type="KEGG" id="slx:SLAV_05670"/>
<protein>
    <recommendedName>
        <fullName evidence="2">Peptidase S26 domain-containing protein</fullName>
    </recommendedName>
</protein>
<dbReference type="SUPFAM" id="SSF51306">
    <property type="entry name" value="LexA/Signal peptidase"/>
    <property type="match status" value="1"/>
</dbReference>
<evidence type="ECO:0000313" key="4">
    <source>
        <dbReference type="Proteomes" id="UP000231791"/>
    </source>
</evidence>
<reference evidence="3 4" key="1">
    <citation type="submission" date="2017-11" db="EMBL/GenBank/DDBJ databases">
        <title>Complete genome sequence of Streptomyces lavendulae subsp. lavendulae CCM 3239 (formerly 'Streptomyces aureofaciens CCM 3239'), the producer of the angucycline-type antibiotic auricin.</title>
        <authorList>
            <person name="Busche T."/>
            <person name="Novakova R."/>
            <person name="Al'Dilaimi A."/>
            <person name="Homerova D."/>
            <person name="Feckova L."/>
            <person name="Rezuchova B."/>
            <person name="Mingyar E."/>
            <person name="Csolleiova D."/>
            <person name="Bekeova C."/>
            <person name="Winkler A."/>
            <person name="Sevcikova B."/>
            <person name="Kalinowski J."/>
            <person name="Kormanec J."/>
            <person name="Ruckert C."/>
        </authorList>
    </citation>
    <scope>NUCLEOTIDE SEQUENCE [LARGE SCALE GENOMIC DNA]</scope>
    <source>
        <strain evidence="3 4">CCM 3239</strain>
    </source>
</reference>
<dbReference type="Pfam" id="PF10502">
    <property type="entry name" value="Peptidase_S26"/>
    <property type="match status" value="1"/>
</dbReference>
<dbReference type="InterPro" id="IPR036286">
    <property type="entry name" value="LexA/Signal_pep-like_sf"/>
</dbReference>
<keyword evidence="4" id="KW-1185">Reference proteome</keyword>
<proteinExistence type="predicted"/>